<gene>
    <name evidence="1" type="ORF">CJF60_05115</name>
</gene>
<name>A0ABX4H3W4_9BACT</name>
<proteinExistence type="predicted"/>
<comment type="caution">
    <text evidence="1">The sequence shown here is derived from an EMBL/GenBank/DDBJ whole genome shotgun (WGS) entry which is preliminary data.</text>
</comment>
<reference evidence="1" key="1">
    <citation type="submission" date="2017-08" db="EMBL/GenBank/DDBJ databases">
        <authorList>
            <person name="Alvarez-Ponce D."/>
            <person name="Weitzman C.L."/>
            <person name="Tillett R.L."/>
            <person name="Sandmeier F.C."/>
            <person name="Tracy C.R."/>
        </authorList>
    </citation>
    <scope>NUCLEOTIDE SEQUENCE [LARGE SCALE GENOMIC DNA]</scope>
    <source>
        <strain evidence="1">PS6</strain>
    </source>
</reference>
<dbReference type="EMBL" id="NQMN01000004">
    <property type="protein sequence ID" value="PAF54599.1"/>
    <property type="molecule type" value="Genomic_DNA"/>
</dbReference>
<sequence>MTAGASTNSQAGQGSNVQTSIENFASYDDWKGLLDKVKTLWGKDTTEDKSKLDAFSNALAPLLIDAALNSTTIERQTNKVTITKETTIFYVKPWTGDFTFGSKDEVGKMAVNGQSSDTQIGANKTTLLLSGYQGYETVNNKVTANGKPWNKDKVVSGTNVVGNGTSSNYFEIDSVKWHFNGGSEKLLGLPRPETTGDTPTSATYDSGLAVAIRFLIEAVITDDTMTRTTTPSGEVSNQS</sequence>
<evidence type="ECO:0000313" key="2">
    <source>
        <dbReference type="Proteomes" id="UP000217033"/>
    </source>
</evidence>
<organism evidence="1 2">
    <name type="scientific">Mycoplasmopsis agassizii</name>
    <dbReference type="NCBI Taxonomy" id="33922"/>
    <lineage>
        <taxon>Bacteria</taxon>
        <taxon>Bacillati</taxon>
        <taxon>Mycoplasmatota</taxon>
        <taxon>Mycoplasmoidales</taxon>
        <taxon>Metamycoplasmataceae</taxon>
        <taxon>Mycoplasmopsis</taxon>
    </lineage>
</organism>
<accession>A0ABX4H3W4</accession>
<keyword evidence="2" id="KW-1185">Reference proteome</keyword>
<protein>
    <submittedName>
        <fullName evidence="1">Uncharacterized protein</fullName>
    </submittedName>
</protein>
<dbReference type="Proteomes" id="UP000217033">
    <property type="component" value="Unassembled WGS sequence"/>
</dbReference>
<evidence type="ECO:0000313" key="1">
    <source>
        <dbReference type="EMBL" id="PAF54599.1"/>
    </source>
</evidence>